<organism evidence="4">
    <name type="scientific">Triticum urartu</name>
    <name type="common">Red wild einkorn</name>
    <name type="synonym">Crithodium urartu</name>
    <dbReference type="NCBI Taxonomy" id="4572"/>
    <lineage>
        <taxon>Eukaryota</taxon>
        <taxon>Viridiplantae</taxon>
        <taxon>Streptophyta</taxon>
        <taxon>Embryophyta</taxon>
        <taxon>Tracheophyta</taxon>
        <taxon>Spermatophyta</taxon>
        <taxon>Magnoliopsida</taxon>
        <taxon>Liliopsida</taxon>
        <taxon>Poales</taxon>
        <taxon>Poaceae</taxon>
        <taxon>BOP clade</taxon>
        <taxon>Pooideae</taxon>
        <taxon>Triticodae</taxon>
        <taxon>Triticeae</taxon>
        <taxon>Triticinae</taxon>
        <taxon>Triticum</taxon>
    </lineage>
</organism>
<proteinExistence type="predicted"/>
<evidence type="ECO:0008006" key="5">
    <source>
        <dbReference type="Google" id="ProtNLM"/>
    </source>
</evidence>
<keyword evidence="3" id="KW-0472">Membrane</keyword>
<evidence type="ECO:0000256" key="3">
    <source>
        <dbReference type="ARBA" id="ARBA00023136"/>
    </source>
</evidence>
<evidence type="ECO:0000313" key="4">
    <source>
        <dbReference type="EMBL" id="EMS45431.1"/>
    </source>
</evidence>
<keyword evidence="2" id="KW-1133">Transmembrane helix</keyword>
<sequence>MDAAAVAAEGKESAGRHEKVSFMGLFRHADGKDQLLMLVGTVAALANGMTTPLMTVFFSDVLDAFGHATDANVLQRVNKGGGAIARGVVHKEGGMGKTN</sequence>
<accession>M7YFC1</accession>
<dbReference type="InterPro" id="IPR036640">
    <property type="entry name" value="ABC1_TM_sf"/>
</dbReference>
<protein>
    <recommendedName>
        <fullName evidence="5">ABC transmembrane type-1 domain-containing protein</fullName>
    </recommendedName>
</protein>
<evidence type="ECO:0000256" key="1">
    <source>
        <dbReference type="ARBA" id="ARBA00022692"/>
    </source>
</evidence>
<name>M7YFC1_TRIUA</name>
<dbReference type="Gene3D" id="1.20.1560.10">
    <property type="entry name" value="ABC transporter type 1, transmembrane domain"/>
    <property type="match status" value="1"/>
</dbReference>
<reference evidence="4" key="1">
    <citation type="journal article" date="2013" name="Nature">
        <title>Draft genome of the wheat A-genome progenitor Triticum urartu.</title>
        <authorList>
            <person name="Ling H.Q."/>
            <person name="Zhao S."/>
            <person name="Liu D."/>
            <person name="Wang J."/>
            <person name="Sun H."/>
            <person name="Zhang C."/>
            <person name="Fan H."/>
            <person name="Li D."/>
            <person name="Dong L."/>
            <person name="Tao Y."/>
            <person name="Gao C."/>
            <person name="Wu H."/>
            <person name="Li Y."/>
            <person name="Cui Y."/>
            <person name="Guo X."/>
            <person name="Zheng S."/>
            <person name="Wang B."/>
            <person name="Yu K."/>
            <person name="Liang Q."/>
            <person name="Yang W."/>
            <person name="Lou X."/>
            <person name="Chen J."/>
            <person name="Feng M."/>
            <person name="Jian J."/>
            <person name="Zhang X."/>
            <person name="Luo G."/>
            <person name="Jiang Y."/>
            <person name="Liu J."/>
            <person name="Wang Z."/>
            <person name="Sha Y."/>
            <person name="Zhang B."/>
            <person name="Wu H."/>
            <person name="Tang D."/>
            <person name="Shen Q."/>
            <person name="Xue P."/>
            <person name="Zou S."/>
            <person name="Wang X."/>
            <person name="Liu X."/>
            <person name="Wang F."/>
            <person name="Yang Y."/>
            <person name="An X."/>
            <person name="Dong Z."/>
            <person name="Zhang K."/>
            <person name="Zhang X."/>
            <person name="Luo M.C."/>
            <person name="Dvorak J."/>
            <person name="Tong Y."/>
            <person name="Wang J."/>
            <person name="Yang H."/>
            <person name="Li Z."/>
            <person name="Wang D."/>
            <person name="Zhang A."/>
            <person name="Wang J."/>
        </authorList>
    </citation>
    <scope>NUCLEOTIDE SEQUENCE</scope>
</reference>
<dbReference type="OMA" id="WNSHSIL"/>
<keyword evidence="1" id="KW-0812">Transmembrane</keyword>
<dbReference type="GO" id="GO:0005524">
    <property type="term" value="F:ATP binding"/>
    <property type="evidence" value="ECO:0007669"/>
    <property type="project" value="InterPro"/>
</dbReference>
<dbReference type="AlphaFoldDB" id="M7YFC1"/>
<dbReference type="EMBL" id="KD286996">
    <property type="protein sequence ID" value="EMS45431.1"/>
    <property type="molecule type" value="Genomic_DNA"/>
</dbReference>
<dbReference type="STRING" id="4572.M7YFC1"/>
<evidence type="ECO:0000256" key="2">
    <source>
        <dbReference type="ARBA" id="ARBA00022989"/>
    </source>
</evidence>
<dbReference type="eggNOG" id="KOG0055">
    <property type="taxonomic scope" value="Eukaryota"/>
</dbReference>
<dbReference type="GO" id="GO:0016020">
    <property type="term" value="C:membrane"/>
    <property type="evidence" value="ECO:0007669"/>
    <property type="project" value="InterPro"/>
</dbReference>
<gene>
    <name evidence="4" type="ORF">TRIUR3_01917</name>
</gene>